<proteinExistence type="predicted"/>
<evidence type="ECO:0000256" key="1">
    <source>
        <dbReference type="ARBA" id="ARBA00004141"/>
    </source>
</evidence>
<dbReference type="GO" id="GO:0004930">
    <property type="term" value="F:G protein-coupled receptor activity"/>
    <property type="evidence" value="ECO:0007669"/>
    <property type="project" value="UniProtKB-KW"/>
</dbReference>
<dbReference type="FunFam" id="1.20.1070.10:FF:000410">
    <property type="entry name" value="Olfactory receptor 1348"/>
    <property type="match status" value="1"/>
</dbReference>
<dbReference type="InterPro" id="IPR000725">
    <property type="entry name" value="Olfact_rcpt"/>
</dbReference>
<dbReference type="EMBL" id="JH173401">
    <property type="protein sequence ID" value="EHB16603.1"/>
    <property type="molecule type" value="Genomic_DNA"/>
</dbReference>
<dbReference type="InParanoid" id="G5C4Z2"/>
<dbReference type="AlphaFoldDB" id="G5C4Z2"/>
<evidence type="ECO:0000256" key="7">
    <source>
        <dbReference type="ARBA" id="ARBA00023136"/>
    </source>
</evidence>
<comment type="subcellular location">
    <subcellularLocation>
        <location evidence="1">Membrane</location>
        <topology evidence="1">Multi-pass membrane protein</topology>
    </subcellularLocation>
</comment>
<feature type="transmembrane region" description="Helical" evidence="10">
    <location>
        <begin position="33"/>
        <end position="54"/>
    </location>
</feature>
<protein>
    <submittedName>
        <fullName evidence="12">Olfactory receptor 8H2</fullName>
    </submittedName>
</protein>
<dbReference type="InterPro" id="IPR017452">
    <property type="entry name" value="GPCR_Rhodpsn_7TM"/>
</dbReference>
<evidence type="ECO:0000313" key="13">
    <source>
        <dbReference type="Proteomes" id="UP000006813"/>
    </source>
</evidence>
<dbReference type="Proteomes" id="UP000006813">
    <property type="component" value="Unassembled WGS sequence"/>
</dbReference>
<keyword evidence="2" id="KW-0716">Sensory transduction</keyword>
<feature type="domain" description="G-protein coupled receptors family 1 profile" evidence="11">
    <location>
        <begin position="44"/>
        <end position="160"/>
    </location>
</feature>
<sequence length="190" mass="21687">MNTMGRRNTTSVPDFIFMELTDSAETQLVLSQLFLLIYLVMVLGNGGMILIIHLDPQLHTPMYFFLTHLSFLYLSYSSIITPKTLQNLLTSTKSISFLDCFTQMYLFVFLGGTECLLPSLMGYECYVTICSPLHYPVIMSTRLCHALLTGSYMLGFIDSIVSAPCMRRLVHLHFWNSNIIHHFSVTLHLL</sequence>
<evidence type="ECO:0000256" key="9">
    <source>
        <dbReference type="ARBA" id="ARBA00023224"/>
    </source>
</evidence>
<dbReference type="PRINTS" id="PR00245">
    <property type="entry name" value="OLFACTORYR"/>
</dbReference>
<keyword evidence="7 10" id="KW-0472">Membrane</keyword>
<dbReference type="Gene3D" id="1.20.1070.10">
    <property type="entry name" value="Rhodopsin 7-helix transmembrane proteins"/>
    <property type="match status" value="1"/>
</dbReference>
<evidence type="ECO:0000256" key="8">
    <source>
        <dbReference type="ARBA" id="ARBA00023170"/>
    </source>
</evidence>
<dbReference type="PANTHER" id="PTHR48018">
    <property type="entry name" value="OLFACTORY RECEPTOR"/>
    <property type="match status" value="1"/>
</dbReference>
<accession>G5C4Z2</accession>
<dbReference type="Pfam" id="PF13853">
    <property type="entry name" value="7tm_4"/>
    <property type="match status" value="1"/>
</dbReference>
<keyword evidence="6" id="KW-0297">G-protein coupled receptor</keyword>
<keyword evidence="9" id="KW-0807">Transducer</keyword>
<evidence type="ECO:0000313" key="12">
    <source>
        <dbReference type="EMBL" id="EHB16603.1"/>
    </source>
</evidence>
<dbReference type="PROSITE" id="PS50262">
    <property type="entry name" value="G_PROTEIN_RECEP_F1_2"/>
    <property type="match status" value="1"/>
</dbReference>
<keyword evidence="3 10" id="KW-0812">Transmembrane</keyword>
<evidence type="ECO:0000256" key="6">
    <source>
        <dbReference type="ARBA" id="ARBA00023040"/>
    </source>
</evidence>
<keyword evidence="5 10" id="KW-1133">Transmembrane helix</keyword>
<evidence type="ECO:0000259" key="11">
    <source>
        <dbReference type="PROSITE" id="PS50262"/>
    </source>
</evidence>
<organism evidence="12 13">
    <name type="scientific">Heterocephalus glaber</name>
    <name type="common">Naked mole rat</name>
    <dbReference type="NCBI Taxonomy" id="10181"/>
    <lineage>
        <taxon>Eukaryota</taxon>
        <taxon>Metazoa</taxon>
        <taxon>Chordata</taxon>
        <taxon>Craniata</taxon>
        <taxon>Vertebrata</taxon>
        <taxon>Euteleostomi</taxon>
        <taxon>Mammalia</taxon>
        <taxon>Eutheria</taxon>
        <taxon>Euarchontoglires</taxon>
        <taxon>Glires</taxon>
        <taxon>Rodentia</taxon>
        <taxon>Hystricomorpha</taxon>
        <taxon>Bathyergidae</taxon>
        <taxon>Heterocephalus</taxon>
    </lineage>
</organism>
<evidence type="ECO:0000256" key="10">
    <source>
        <dbReference type="SAM" id="Phobius"/>
    </source>
</evidence>
<evidence type="ECO:0000256" key="2">
    <source>
        <dbReference type="ARBA" id="ARBA00022606"/>
    </source>
</evidence>
<keyword evidence="4" id="KW-0552">Olfaction</keyword>
<feature type="transmembrane region" description="Helical" evidence="10">
    <location>
        <begin position="60"/>
        <end position="79"/>
    </location>
</feature>
<reference evidence="12 13" key="1">
    <citation type="journal article" date="2011" name="Nature">
        <title>Genome sequencing reveals insights into physiology and longevity of the naked mole rat.</title>
        <authorList>
            <person name="Kim E.B."/>
            <person name="Fang X."/>
            <person name="Fushan A.A."/>
            <person name="Huang Z."/>
            <person name="Lobanov A.V."/>
            <person name="Han L."/>
            <person name="Marino S.M."/>
            <person name="Sun X."/>
            <person name="Turanov A.A."/>
            <person name="Yang P."/>
            <person name="Yim S.H."/>
            <person name="Zhao X."/>
            <person name="Kasaikina M.V."/>
            <person name="Stoletzki N."/>
            <person name="Peng C."/>
            <person name="Polak P."/>
            <person name="Xiong Z."/>
            <person name="Kiezun A."/>
            <person name="Zhu Y."/>
            <person name="Chen Y."/>
            <person name="Kryukov G.V."/>
            <person name="Zhang Q."/>
            <person name="Peshkin L."/>
            <person name="Yang L."/>
            <person name="Bronson R.T."/>
            <person name="Buffenstein R."/>
            <person name="Wang B."/>
            <person name="Han C."/>
            <person name="Li Q."/>
            <person name="Chen L."/>
            <person name="Zhao W."/>
            <person name="Sunyaev S.R."/>
            <person name="Park T.J."/>
            <person name="Zhang G."/>
            <person name="Wang J."/>
            <person name="Gladyshev V.N."/>
        </authorList>
    </citation>
    <scope>NUCLEOTIDE SEQUENCE [LARGE SCALE GENOMIC DNA]</scope>
</reference>
<evidence type="ECO:0000256" key="4">
    <source>
        <dbReference type="ARBA" id="ARBA00022725"/>
    </source>
</evidence>
<keyword evidence="8 12" id="KW-0675">Receptor</keyword>
<dbReference type="SUPFAM" id="SSF81321">
    <property type="entry name" value="Family A G protein-coupled receptor-like"/>
    <property type="match status" value="1"/>
</dbReference>
<gene>
    <name evidence="12" type="ORF">GW7_09204</name>
</gene>
<name>G5C4Z2_HETGA</name>
<evidence type="ECO:0000256" key="3">
    <source>
        <dbReference type="ARBA" id="ARBA00022692"/>
    </source>
</evidence>
<dbReference type="GO" id="GO:0016020">
    <property type="term" value="C:membrane"/>
    <property type="evidence" value="ECO:0007669"/>
    <property type="project" value="UniProtKB-SubCell"/>
</dbReference>
<dbReference type="GO" id="GO:0004984">
    <property type="term" value="F:olfactory receptor activity"/>
    <property type="evidence" value="ECO:0007669"/>
    <property type="project" value="InterPro"/>
</dbReference>
<evidence type="ECO:0000256" key="5">
    <source>
        <dbReference type="ARBA" id="ARBA00022989"/>
    </source>
</evidence>